<feature type="domain" description="GGDEF" evidence="4">
    <location>
        <begin position="298"/>
        <end position="425"/>
    </location>
</feature>
<dbReference type="SMART" id="SM00091">
    <property type="entry name" value="PAS"/>
    <property type="match status" value="1"/>
</dbReference>
<dbReference type="Pfam" id="PF08447">
    <property type="entry name" value="PAS_3"/>
    <property type="match status" value="1"/>
</dbReference>
<evidence type="ECO:0000256" key="2">
    <source>
        <dbReference type="ARBA" id="ARBA00004533"/>
    </source>
</evidence>
<name>A0A7Y7WPC9_9PSED</name>
<dbReference type="InterPro" id="IPR043128">
    <property type="entry name" value="Rev_trsase/Diguanyl_cyclase"/>
</dbReference>
<dbReference type="Proteomes" id="UP000522864">
    <property type="component" value="Unassembled WGS sequence"/>
</dbReference>
<dbReference type="FunFam" id="3.30.70.270:FF:000001">
    <property type="entry name" value="Diguanylate cyclase domain protein"/>
    <property type="match status" value="1"/>
</dbReference>
<dbReference type="InterPro" id="IPR029016">
    <property type="entry name" value="GAF-like_dom_sf"/>
</dbReference>
<comment type="caution">
    <text evidence="5">The sequence shown here is derived from an EMBL/GenBank/DDBJ whole genome shotgun (WGS) entry which is preliminary data.</text>
</comment>
<dbReference type="InterPro" id="IPR052163">
    <property type="entry name" value="DGC-Regulatory_Protein"/>
</dbReference>
<evidence type="ECO:0000313" key="6">
    <source>
        <dbReference type="Proteomes" id="UP000522864"/>
    </source>
</evidence>
<dbReference type="PROSITE" id="PS50887">
    <property type="entry name" value="GGDEF"/>
    <property type="match status" value="1"/>
</dbReference>
<dbReference type="NCBIfam" id="TIGR00254">
    <property type="entry name" value="GGDEF"/>
    <property type="match status" value="1"/>
</dbReference>
<dbReference type="CDD" id="cd00130">
    <property type="entry name" value="PAS"/>
    <property type="match status" value="1"/>
</dbReference>
<evidence type="ECO:0000313" key="5">
    <source>
        <dbReference type="EMBL" id="NWB85073.1"/>
    </source>
</evidence>
<feature type="domain" description="PAS" evidence="3">
    <location>
        <begin position="5"/>
        <end position="75"/>
    </location>
</feature>
<dbReference type="SUPFAM" id="SSF55073">
    <property type="entry name" value="Nucleotide cyclase"/>
    <property type="match status" value="1"/>
</dbReference>
<sequence>MESKTVTPLASFIDLLMDAVCAVDIEGRFVFVSAACERIFGYTQGELIGMPMINLVLPADRERTLMAASEIMGGQPKPYFENRYVRKDGQVVHIMWSARWSEVDQLRIAVARDITERKLAESRQAALYAISEAAHATEDLLALFQRVHQIIGEWLPAENFCVALYDQQRDQLSFPYHIDDRRQPHTVDRNCAEIVRSGQPLLLNIEGAPSCLGVPLNSQNGTIGALLVKSSGGERYTEHDLELLQFVSAQVAAAIERKQLHARLEYMARYDQLTHLPNRAFLHERLKSALVRARSEGALLALLYVDLDKFKQVNDSFGHAVGDLLLQEVARRLQRCVRDTDTVARIGGDEFVILLEHLQLPEHANRVADKVRSLLREPVLWEDCGLIIVASIGIALYPENGEEAQQLFKHADEAMYGVKRGAVAH</sequence>
<dbReference type="GO" id="GO:0003824">
    <property type="term" value="F:catalytic activity"/>
    <property type="evidence" value="ECO:0007669"/>
    <property type="project" value="UniProtKB-ARBA"/>
</dbReference>
<dbReference type="AlphaFoldDB" id="A0A7Y7WPC9"/>
<dbReference type="Pfam" id="PF01590">
    <property type="entry name" value="GAF"/>
    <property type="match status" value="1"/>
</dbReference>
<dbReference type="Gene3D" id="3.30.450.20">
    <property type="entry name" value="PAS domain"/>
    <property type="match status" value="1"/>
</dbReference>
<dbReference type="NCBIfam" id="TIGR00229">
    <property type="entry name" value="sensory_box"/>
    <property type="match status" value="1"/>
</dbReference>
<dbReference type="SUPFAM" id="SSF55785">
    <property type="entry name" value="PYP-like sensor domain (PAS domain)"/>
    <property type="match status" value="1"/>
</dbReference>
<dbReference type="PROSITE" id="PS50112">
    <property type="entry name" value="PAS"/>
    <property type="match status" value="1"/>
</dbReference>
<dbReference type="EMBL" id="JACAQA010000005">
    <property type="protein sequence ID" value="NWB85073.1"/>
    <property type="molecule type" value="Genomic_DNA"/>
</dbReference>
<dbReference type="Pfam" id="PF00990">
    <property type="entry name" value="GGDEF"/>
    <property type="match status" value="1"/>
</dbReference>
<evidence type="ECO:0000256" key="1">
    <source>
        <dbReference type="ARBA" id="ARBA00001946"/>
    </source>
</evidence>
<dbReference type="InterPro" id="IPR013655">
    <property type="entry name" value="PAS_fold_3"/>
</dbReference>
<dbReference type="RefSeq" id="WP_152737974.1">
    <property type="nucleotide sequence ID" value="NZ_JACAQA010000005.1"/>
</dbReference>
<accession>A0A7Y7WPC9</accession>
<dbReference type="CDD" id="cd01949">
    <property type="entry name" value="GGDEF"/>
    <property type="match status" value="1"/>
</dbReference>
<dbReference type="PANTHER" id="PTHR46663:SF3">
    <property type="entry name" value="SLL0267 PROTEIN"/>
    <property type="match status" value="1"/>
</dbReference>
<reference evidence="5 6" key="1">
    <citation type="submission" date="2020-04" db="EMBL/GenBank/DDBJ databases">
        <title>Molecular characterization of pseudomonads from Agaricus bisporus reveal novel blotch 2 pathogens in Western Europe.</title>
        <authorList>
            <person name="Taparia T."/>
            <person name="Krijger M."/>
            <person name="Haynes E."/>
            <person name="Elpinstone J.G."/>
            <person name="Noble R."/>
            <person name="Van Der Wolf J."/>
        </authorList>
    </citation>
    <scope>NUCLEOTIDE SEQUENCE [LARGE SCALE GENOMIC DNA]</scope>
    <source>
        <strain evidence="5 6">G9001</strain>
    </source>
</reference>
<dbReference type="InterPro" id="IPR000160">
    <property type="entry name" value="GGDEF_dom"/>
</dbReference>
<evidence type="ECO:0000259" key="3">
    <source>
        <dbReference type="PROSITE" id="PS50112"/>
    </source>
</evidence>
<evidence type="ECO:0000259" key="4">
    <source>
        <dbReference type="PROSITE" id="PS50887"/>
    </source>
</evidence>
<dbReference type="InterPro" id="IPR035965">
    <property type="entry name" value="PAS-like_dom_sf"/>
</dbReference>
<dbReference type="PANTHER" id="PTHR46663">
    <property type="entry name" value="DIGUANYLATE CYCLASE DGCT-RELATED"/>
    <property type="match status" value="1"/>
</dbReference>
<dbReference type="SMART" id="SM00065">
    <property type="entry name" value="GAF"/>
    <property type="match status" value="1"/>
</dbReference>
<comment type="subcellular location">
    <subcellularLocation>
        <location evidence="2">Cell inner membrane</location>
    </subcellularLocation>
</comment>
<organism evidence="5 6">
    <name type="scientific">Pseudomonas gingeri</name>
    <dbReference type="NCBI Taxonomy" id="117681"/>
    <lineage>
        <taxon>Bacteria</taxon>
        <taxon>Pseudomonadati</taxon>
        <taxon>Pseudomonadota</taxon>
        <taxon>Gammaproteobacteria</taxon>
        <taxon>Pseudomonadales</taxon>
        <taxon>Pseudomonadaceae</taxon>
        <taxon>Pseudomonas</taxon>
    </lineage>
</organism>
<proteinExistence type="predicted"/>
<dbReference type="Gene3D" id="3.30.450.40">
    <property type="match status" value="1"/>
</dbReference>
<dbReference type="InterPro" id="IPR029787">
    <property type="entry name" value="Nucleotide_cyclase"/>
</dbReference>
<protein>
    <submittedName>
        <fullName evidence="5">Diguanylate cyclase</fullName>
    </submittedName>
</protein>
<dbReference type="Gene3D" id="3.30.70.270">
    <property type="match status" value="1"/>
</dbReference>
<gene>
    <name evidence="5" type="ORF">HX830_09280</name>
</gene>
<comment type="cofactor">
    <cofactor evidence="1">
        <name>Mg(2+)</name>
        <dbReference type="ChEBI" id="CHEBI:18420"/>
    </cofactor>
</comment>
<dbReference type="InterPro" id="IPR000014">
    <property type="entry name" value="PAS"/>
</dbReference>
<dbReference type="SMART" id="SM00267">
    <property type="entry name" value="GGDEF"/>
    <property type="match status" value="1"/>
</dbReference>
<dbReference type="InterPro" id="IPR003018">
    <property type="entry name" value="GAF"/>
</dbReference>
<dbReference type="SUPFAM" id="SSF55781">
    <property type="entry name" value="GAF domain-like"/>
    <property type="match status" value="1"/>
</dbReference>
<dbReference type="GO" id="GO:0005886">
    <property type="term" value="C:plasma membrane"/>
    <property type="evidence" value="ECO:0007669"/>
    <property type="project" value="UniProtKB-SubCell"/>
</dbReference>